<comment type="caution">
    <text evidence="1">The sequence shown here is derived from an EMBL/GenBank/DDBJ whole genome shotgun (WGS) entry which is preliminary data.</text>
</comment>
<evidence type="ECO:0000313" key="2">
    <source>
        <dbReference type="Proteomes" id="UP001500707"/>
    </source>
</evidence>
<keyword evidence="2" id="KW-1185">Reference proteome</keyword>
<dbReference type="Proteomes" id="UP001500707">
    <property type="component" value="Unassembled WGS sequence"/>
</dbReference>
<accession>A0ABP6Z3K0</accession>
<proteinExistence type="predicted"/>
<reference evidence="2" key="1">
    <citation type="journal article" date="2019" name="Int. J. Syst. Evol. Microbiol.">
        <title>The Global Catalogue of Microorganisms (GCM) 10K type strain sequencing project: providing services to taxonomists for standard genome sequencing and annotation.</title>
        <authorList>
            <consortium name="The Broad Institute Genomics Platform"/>
            <consortium name="The Broad Institute Genome Sequencing Center for Infectious Disease"/>
            <person name="Wu L."/>
            <person name="Ma J."/>
        </authorList>
    </citation>
    <scope>NUCLEOTIDE SEQUENCE [LARGE SCALE GENOMIC DNA]</scope>
    <source>
        <strain evidence="2">JCM 17656</strain>
    </source>
</reference>
<protein>
    <submittedName>
        <fullName evidence="1">Uncharacterized protein</fullName>
    </submittedName>
</protein>
<dbReference type="EMBL" id="BAABCE010000041">
    <property type="protein sequence ID" value="GAA3596186.1"/>
    <property type="molecule type" value="Genomic_DNA"/>
</dbReference>
<evidence type="ECO:0000313" key="1">
    <source>
        <dbReference type="EMBL" id="GAA3596186.1"/>
    </source>
</evidence>
<organism evidence="1 2">
    <name type="scientific">Streptomyces osmaniensis</name>
    <dbReference type="NCBI Taxonomy" id="593134"/>
    <lineage>
        <taxon>Bacteria</taxon>
        <taxon>Bacillati</taxon>
        <taxon>Actinomycetota</taxon>
        <taxon>Actinomycetes</taxon>
        <taxon>Kitasatosporales</taxon>
        <taxon>Streptomycetaceae</taxon>
        <taxon>Streptomyces</taxon>
    </lineage>
</organism>
<name>A0ABP6Z3K0_9ACTN</name>
<sequence length="58" mass="6392">MLLQGIYRGPDGRERMVATYAEEHLFEVGVRKAGGGKTERVGVHVNVPSHVRMNVLSS</sequence>
<gene>
    <name evidence="1" type="ORF">GCM10022295_91460</name>
</gene>